<dbReference type="SUPFAM" id="SSF117991">
    <property type="entry name" value="YbeD/HP0495-like"/>
    <property type="match status" value="1"/>
</dbReference>
<dbReference type="GO" id="GO:0005829">
    <property type="term" value="C:cytosol"/>
    <property type="evidence" value="ECO:0007669"/>
    <property type="project" value="TreeGrafter"/>
</dbReference>
<keyword evidence="3" id="KW-1185">Reference proteome</keyword>
<dbReference type="Gene3D" id="3.30.70.260">
    <property type="match status" value="1"/>
</dbReference>
<dbReference type="EMBL" id="UHIA01000004">
    <property type="protein sequence ID" value="SUO96967.1"/>
    <property type="molecule type" value="Genomic_DNA"/>
</dbReference>
<evidence type="ECO:0000313" key="2">
    <source>
        <dbReference type="EMBL" id="SUO96967.1"/>
    </source>
</evidence>
<reference evidence="2 3" key="1">
    <citation type="submission" date="2018-06" db="EMBL/GenBank/DDBJ databases">
        <authorList>
            <consortium name="Pathogen Informatics"/>
            <person name="Doyle S."/>
        </authorList>
    </citation>
    <scope>NUCLEOTIDE SEQUENCE [LARGE SCALE GENOMIC DNA]</scope>
    <source>
        <strain evidence="2 3">NCTC10717</strain>
    </source>
</reference>
<dbReference type="OrthoDB" id="9793424at2"/>
<dbReference type="PANTHER" id="PTHR38036">
    <property type="entry name" value="UPF0250 PROTEIN YBED"/>
    <property type="match status" value="1"/>
</dbReference>
<evidence type="ECO:0000313" key="3">
    <source>
        <dbReference type="Proteomes" id="UP000254575"/>
    </source>
</evidence>
<organism evidence="2 3">
    <name type="scientific">Suttonella indologenes</name>
    <dbReference type="NCBI Taxonomy" id="13276"/>
    <lineage>
        <taxon>Bacteria</taxon>
        <taxon>Pseudomonadati</taxon>
        <taxon>Pseudomonadota</taxon>
        <taxon>Gammaproteobacteria</taxon>
        <taxon>Cardiobacteriales</taxon>
        <taxon>Cardiobacteriaceae</taxon>
        <taxon>Suttonella</taxon>
    </lineage>
</organism>
<protein>
    <submittedName>
        <fullName evidence="2">Uncharacterized conserved protein</fullName>
    </submittedName>
</protein>
<dbReference type="Proteomes" id="UP000254575">
    <property type="component" value="Unassembled WGS sequence"/>
</dbReference>
<dbReference type="AlphaFoldDB" id="A0A380MZQ6"/>
<accession>A0A380MZQ6</accession>
<dbReference type="InterPro" id="IPR007454">
    <property type="entry name" value="UPF0250_YbeD-like"/>
</dbReference>
<gene>
    <name evidence="2" type="ORF">NCTC10717_01272</name>
</gene>
<dbReference type="RefSeq" id="WP_115218501.1">
    <property type="nucleotide sequence ID" value="NZ_UHIA01000004.1"/>
</dbReference>
<dbReference type="Pfam" id="PF04359">
    <property type="entry name" value="DUF493"/>
    <property type="match status" value="1"/>
</dbReference>
<sequence length="95" mass="10560">MTNTDNQTAGEETLIEFPARFPIKITGKNTPEFQAEILDIVNRLIPEQDRLGMKEQASKNGNYLAISLTAMFYDKAAIDAVYQALSDSPHVIMAL</sequence>
<proteinExistence type="inferred from homology"/>
<comment type="similarity">
    <text evidence="1">Belongs to the UPF0250 family.</text>
</comment>
<dbReference type="PANTHER" id="PTHR38036:SF1">
    <property type="entry name" value="UPF0250 PROTEIN YBED"/>
    <property type="match status" value="1"/>
</dbReference>
<dbReference type="InterPro" id="IPR027471">
    <property type="entry name" value="YbeD-like_sf"/>
</dbReference>
<name>A0A380MZQ6_9GAMM</name>
<evidence type="ECO:0000256" key="1">
    <source>
        <dbReference type="ARBA" id="ARBA00008460"/>
    </source>
</evidence>